<comment type="caution">
    <text evidence="1">The sequence shown here is derived from an EMBL/GenBank/DDBJ whole genome shotgun (WGS) entry which is preliminary data.</text>
</comment>
<evidence type="ECO:0000313" key="1">
    <source>
        <dbReference type="EMBL" id="CAH1799950.1"/>
    </source>
</evidence>
<sequence>MIEIGILILVTIAKGVLVTRKRDKKYNDENLQKCPPPMDLTADSHMNPILYPSATSKLKVAASEKGLLWALEGPDKGIHNRCTPKKVRTWYEICMDYEGDNAIE</sequence>
<proteinExistence type="predicted"/>
<dbReference type="Proteomes" id="UP000749559">
    <property type="component" value="Unassembled WGS sequence"/>
</dbReference>
<dbReference type="EMBL" id="CAIIXF020000011">
    <property type="protein sequence ID" value="CAH1799950.1"/>
    <property type="molecule type" value="Genomic_DNA"/>
</dbReference>
<accession>A0A8J1XGQ4</accession>
<keyword evidence="2" id="KW-1185">Reference proteome</keyword>
<dbReference type="AlphaFoldDB" id="A0A8J1XGQ4"/>
<name>A0A8J1XGQ4_OWEFU</name>
<organism evidence="1 2">
    <name type="scientific">Owenia fusiformis</name>
    <name type="common">Polychaete worm</name>
    <dbReference type="NCBI Taxonomy" id="6347"/>
    <lineage>
        <taxon>Eukaryota</taxon>
        <taxon>Metazoa</taxon>
        <taxon>Spiralia</taxon>
        <taxon>Lophotrochozoa</taxon>
        <taxon>Annelida</taxon>
        <taxon>Polychaeta</taxon>
        <taxon>Sedentaria</taxon>
        <taxon>Canalipalpata</taxon>
        <taxon>Sabellida</taxon>
        <taxon>Oweniida</taxon>
        <taxon>Oweniidae</taxon>
        <taxon>Owenia</taxon>
    </lineage>
</organism>
<protein>
    <submittedName>
        <fullName evidence="1">Uncharacterized protein</fullName>
    </submittedName>
</protein>
<gene>
    <name evidence="1" type="ORF">OFUS_LOCUS23903</name>
</gene>
<evidence type="ECO:0000313" key="2">
    <source>
        <dbReference type="Proteomes" id="UP000749559"/>
    </source>
</evidence>
<reference evidence="1" key="1">
    <citation type="submission" date="2022-03" db="EMBL/GenBank/DDBJ databases">
        <authorList>
            <person name="Martin C."/>
        </authorList>
    </citation>
    <scope>NUCLEOTIDE SEQUENCE</scope>
</reference>